<name>A0ABV9T0P5_9BACT</name>
<dbReference type="Proteomes" id="UP001595818">
    <property type="component" value="Unassembled WGS sequence"/>
</dbReference>
<comment type="caution">
    <text evidence="1">The sequence shown here is derived from an EMBL/GenBank/DDBJ whole genome shotgun (WGS) entry which is preliminary data.</text>
</comment>
<dbReference type="RefSeq" id="WP_377064530.1">
    <property type="nucleotide sequence ID" value="NZ_JBHSJJ010000005.1"/>
</dbReference>
<sequence>MNKLLMFLTFLAVGFACQEKNYSPDQLDDKEKEEVMYAMVRYYGRLPKKFASHENKFEGRFDAHYRKHALEHNLLAYHKDCNEREYFLISREAPSLFEKYVATGIVMERDEAENIVYYKEVFRTWKMREPELQIKSMMLFDRMVQGQDLRPYYPQHSGTEEYIEFPDAVNAYDTRTRRWLHSSLITGTAD</sequence>
<keyword evidence="2" id="KW-1185">Reference proteome</keyword>
<protein>
    <submittedName>
        <fullName evidence="1">Uncharacterized protein</fullName>
    </submittedName>
</protein>
<gene>
    <name evidence="1" type="ORF">ACFPFU_11305</name>
</gene>
<accession>A0ABV9T0P5</accession>
<proteinExistence type="predicted"/>
<reference evidence="2" key="1">
    <citation type="journal article" date="2019" name="Int. J. Syst. Evol. Microbiol.">
        <title>The Global Catalogue of Microorganisms (GCM) 10K type strain sequencing project: providing services to taxonomists for standard genome sequencing and annotation.</title>
        <authorList>
            <consortium name="The Broad Institute Genomics Platform"/>
            <consortium name="The Broad Institute Genome Sequencing Center for Infectious Disease"/>
            <person name="Wu L."/>
            <person name="Ma J."/>
        </authorList>
    </citation>
    <scope>NUCLEOTIDE SEQUENCE [LARGE SCALE GENOMIC DNA]</scope>
    <source>
        <strain evidence="2">CGMCC 4.7466</strain>
    </source>
</reference>
<organism evidence="1 2">
    <name type="scientific">Negadavirga shengliensis</name>
    <dbReference type="NCBI Taxonomy" id="1389218"/>
    <lineage>
        <taxon>Bacteria</taxon>
        <taxon>Pseudomonadati</taxon>
        <taxon>Bacteroidota</taxon>
        <taxon>Cytophagia</taxon>
        <taxon>Cytophagales</taxon>
        <taxon>Cyclobacteriaceae</taxon>
        <taxon>Negadavirga</taxon>
    </lineage>
</organism>
<evidence type="ECO:0000313" key="2">
    <source>
        <dbReference type="Proteomes" id="UP001595818"/>
    </source>
</evidence>
<dbReference type="EMBL" id="JBHSJJ010000005">
    <property type="protein sequence ID" value="MFC4872280.1"/>
    <property type="molecule type" value="Genomic_DNA"/>
</dbReference>
<dbReference type="PROSITE" id="PS51257">
    <property type="entry name" value="PROKAR_LIPOPROTEIN"/>
    <property type="match status" value="1"/>
</dbReference>
<evidence type="ECO:0000313" key="1">
    <source>
        <dbReference type="EMBL" id="MFC4872280.1"/>
    </source>
</evidence>